<comment type="caution">
    <text evidence="4">The sequence shown here is derived from an EMBL/GenBank/DDBJ whole genome shotgun (WGS) entry which is preliminary data.</text>
</comment>
<keyword evidence="1" id="KW-0175">Coiled coil</keyword>
<keyword evidence="3" id="KW-0732">Signal</keyword>
<dbReference type="AlphaFoldDB" id="A0A5N5SRX9"/>
<evidence type="ECO:0000256" key="2">
    <source>
        <dbReference type="SAM" id="MobiDB-lite"/>
    </source>
</evidence>
<feature type="region of interest" description="Disordered" evidence="2">
    <location>
        <begin position="441"/>
        <end position="477"/>
    </location>
</feature>
<evidence type="ECO:0000313" key="5">
    <source>
        <dbReference type="Proteomes" id="UP000326759"/>
    </source>
</evidence>
<evidence type="ECO:0000256" key="1">
    <source>
        <dbReference type="SAM" id="Coils"/>
    </source>
</evidence>
<sequence length="768" mass="88039">MKYFSFLTFFSLFCILYALPNSDNESKSVSVEKETSLILPEEKEKQTDPLKPNEGGEIIISKDNVVPILRTIVLAFTHKKDPAYQEVLKAGGKTLFKFAEKKIGKDKYMMGLLNIIKKYVVDLTSEEMTDEEGKMLGELAEQYLKKHQFKFMFPESLLLHQRELEEVVSKKKELGEFESRQLQFDFSPYKTKFSQFTNNMKERLQSMPIFSNLNLDRIGTTFTSLGSTIEDYVPALRTGTGITDFGISVGSLTALAAAGALISAPFFLRNFGASAREDEGEYYNGNRRASTGGFPPEQFIDTQDGKPTGIRSPEWMNDYEKANKVYSPKVNPHYSEPLFSLHATQPVYNSNNANDDEAYNKYLNEYNQWLQQYHNAYNQGKDYEEYYKNYREWYAQYYNEQFELDQIAQSSALVGNQEPNSPVYNPNNNYNYATARPVYKHPTQYFGPSTESGFKPLPGEDNARPQSTSLEKEENKKEIKEFESKKVDRIKENIKEVQEEMKKMKNKYEGFSSIKSVSIYKPPETKKNLVQNSVKIVPSKKSSPKISPVTSGIFRSTRVTPPVYDTTPSPLFRRPINKSVRVVTSTSVVTSTPFAKPRKGEHDGDSSEFKKRKITLNELLQNKMGTTISFCFHGRERDGEEMPVYALDPFYGPRLSRTDAIFHQLSLSDESCREQVVCNMYKNPNAYTPLSDFLSRQLTVTYDQLKRPALNDERLLRFFRYLQAARAGQDSFNCLERYPDCPIDTTKLSYKPIVNAYKKVSVLMNAGS</sequence>
<dbReference type="Proteomes" id="UP000326759">
    <property type="component" value="Unassembled WGS sequence"/>
</dbReference>
<evidence type="ECO:0000313" key="4">
    <source>
        <dbReference type="EMBL" id="KAB7496924.1"/>
    </source>
</evidence>
<accession>A0A5N5SRX9</accession>
<feature type="chain" id="PRO_5024425469" evidence="3">
    <location>
        <begin position="19"/>
        <end position="768"/>
    </location>
</feature>
<feature type="signal peptide" evidence="3">
    <location>
        <begin position="1"/>
        <end position="18"/>
    </location>
</feature>
<proteinExistence type="predicted"/>
<organism evidence="4 5">
    <name type="scientific">Armadillidium nasatum</name>
    <dbReference type="NCBI Taxonomy" id="96803"/>
    <lineage>
        <taxon>Eukaryota</taxon>
        <taxon>Metazoa</taxon>
        <taxon>Ecdysozoa</taxon>
        <taxon>Arthropoda</taxon>
        <taxon>Crustacea</taxon>
        <taxon>Multicrustacea</taxon>
        <taxon>Malacostraca</taxon>
        <taxon>Eumalacostraca</taxon>
        <taxon>Peracarida</taxon>
        <taxon>Isopoda</taxon>
        <taxon>Oniscidea</taxon>
        <taxon>Crinocheta</taxon>
        <taxon>Armadillidiidae</taxon>
        <taxon>Armadillidium</taxon>
    </lineage>
</organism>
<gene>
    <name evidence="4" type="ORF">Anas_11657</name>
</gene>
<feature type="coiled-coil region" evidence="1">
    <location>
        <begin position="480"/>
        <end position="514"/>
    </location>
</feature>
<protein>
    <submittedName>
        <fullName evidence="4">Uncharacterized protein</fullName>
    </submittedName>
</protein>
<evidence type="ECO:0000256" key="3">
    <source>
        <dbReference type="SAM" id="SignalP"/>
    </source>
</evidence>
<name>A0A5N5SRX9_9CRUS</name>
<keyword evidence="5" id="KW-1185">Reference proteome</keyword>
<dbReference type="EMBL" id="SEYY01020900">
    <property type="protein sequence ID" value="KAB7496924.1"/>
    <property type="molecule type" value="Genomic_DNA"/>
</dbReference>
<dbReference type="OrthoDB" id="6368437at2759"/>
<reference evidence="4 5" key="1">
    <citation type="journal article" date="2019" name="PLoS Biol.">
        <title>Sex chromosomes control vertical transmission of feminizing Wolbachia symbionts in an isopod.</title>
        <authorList>
            <person name="Becking T."/>
            <person name="Chebbi M.A."/>
            <person name="Giraud I."/>
            <person name="Moumen B."/>
            <person name="Laverre T."/>
            <person name="Caubet Y."/>
            <person name="Peccoud J."/>
            <person name="Gilbert C."/>
            <person name="Cordaux R."/>
        </authorList>
    </citation>
    <scope>NUCLEOTIDE SEQUENCE [LARGE SCALE GENOMIC DNA]</scope>
    <source>
        <strain evidence="4">ANa2</strain>
        <tissue evidence="4">Whole body excluding digestive tract and cuticle</tissue>
    </source>
</reference>